<keyword evidence="2" id="KW-1185">Reference proteome</keyword>
<sequence length="54" mass="6520">MNSFTEVKDFPKSLVAIRKLKESVMRRTYRLYLVYPIFMRKTTNPRICFSAERS</sequence>
<dbReference type="EMBL" id="OC964897">
    <property type="protein sequence ID" value="CAD7665880.1"/>
    <property type="molecule type" value="Genomic_DNA"/>
</dbReference>
<evidence type="ECO:0000313" key="2">
    <source>
        <dbReference type="Proteomes" id="UP000728032"/>
    </source>
</evidence>
<accession>A0A7R9MTI1</accession>
<organism evidence="1">
    <name type="scientific">Oppiella nova</name>
    <dbReference type="NCBI Taxonomy" id="334625"/>
    <lineage>
        <taxon>Eukaryota</taxon>
        <taxon>Metazoa</taxon>
        <taxon>Ecdysozoa</taxon>
        <taxon>Arthropoda</taxon>
        <taxon>Chelicerata</taxon>
        <taxon>Arachnida</taxon>
        <taxon>Acari</taxon>
        <taxon>Acariformes</taxon>
        <taxon>Sarcoptiformes</taxon>
        <taxon>Oribatida</taxon>
        <taxon>Brachypylina</taxon>
        <taxon>Oppioidea</taxon>
        <taxon>Oppiidae</taxon>
        <taxon>Oppiella</taxon>
    </lineage>
</organism>
<dbReference type="EMBL" id="CAJPVJ010050072">
    <property type="protein sequence ID" value="CAG2183016.1"/>
    <property type="molecule type" value="Genomic_DNA"/>
</dbReference>
<protein>
    <submittedName>
        <fullName evidence="1">Uncharacterized protein</fullName>
    </submittedName>
</protein>
<dbReference type="AlphaFoldDB" id="A0A7R9MTI1"/>
<evidence type="ECO:0000313" key="1">
    <source>
        <dbReference type="EMBL" id="CAD7665880.1"/>
    </source>
</evidence>
<proteinExistence type="predicted"/>
<gene>
    <name evidence="1" type="ORF">ONB1V03_LOCUS22437</name>
</gene>
<dbReference type="Proteomes" id="UP000728032">
    <property type="component" value="Unassembled WGS sequence"/>
</dbReference>
<reference evidence="1" key="1">
    <citation type="submission" date="2020-11" db="EMBL/GenBank/DDBJ databases">
        <authorList>
            <person name="Tran Van P."/>
        </authorList>
    </citation>
    <scope>NUCLEOTIDE SEQUENCE</scope>
</reference>
<name>A0A7R9MTI1_9ACAR</name>